<dbReference type="RefSeq" id="WP_190947413.1">
    <property type="nucleotide sequence ID" value="NZ_JACJSI010000539.1"/>
</dbReference>
<dbReference type="Proteomes" id="UP000623440">
    <property type="component" value="Unassembled WGS sequence"/>
</dbReference>
<reference evidence="1 2" key="1">
    <citation type="journal article" date="2020" name="ISME J.">
        <title>Comparative genomics reveals insights into cyanobacterial evolution and habitat adaptation.</title>
        <authorList>
            <person name="Chen M.Y."/>
            <person name="Teng W.K."/>
            <person name="Zhao L."/>
            <person name="Hu C.X."/>
            <person name="Zhou Y.K."/>
            <person name="Han B.P."/>
            <person name="Song L.R."/>
            <person name="Shu W.S."/>
        </authorList>
    </citation>
    <scope>NUCLEOTIDE SEQUENCE [LARGE SCALE GENOMIC DNA]</scope>
    <source>
        <strain evidence="1 2">FACHB-838</strain>
    </source>
</reference>
<evidence type="ECO:0000313" key="1">
    <source>
        <dbReference type="EMBL" id="MBD2536742.1"/>
    </source>
</evidence>
<organism evidence="1 2">
    <name type="scientific">Nostoc flagelliforme FACHB-838</name>
    <dbReference type="NCBI Taxonomy" id="2692904"/>
    <lineage>
        <taxon>Bacteria</taxon>
        <taxon>Bacillati</taxon>
        <taxon>Cyanobacteriota</taxon>
        <taxon>Cyanophyceae</taxon>
        <taxon>Nostocales</taxon>
        <taxon>Nostocaceae</taxon>
        <taxon>Nostoc</taxon>
    </lineage>
</organism>
<dbReference type="EMBL" id="JACJSI010000539">
    <property type="protein sequence ID" value="MBD2536742.1"/>
    <property type="molecule type" value="Genomic_DNA"/>
</dbReference>
<protein>
    <submittedName>
        <fullName evidence="1">Uncharacterized protein</fullName>
    </submittedName>
</protein>
<evidence type="ECO:0000313" key="2">
    <source>
        <dbReference type="Proteomes" id="UP000623440"/>
    </source>
</evidence>
<proteinExistence type="predicted"/>
<sequence>MTTNQLSLQETVRQNTEEIHSLTDILMHSIQNAETDREVFQAEIRRIWEYLLGQQRNGNGSGGSDS</sequence>
<comment type="caution">
    <text evidence="1">The sequence shown here is derived from an EMBL/GenBank/DDBJ whole genome shotgun (WGS) entry which is preliminary data.</text>
</comment>
<name>A0ABR8E6N7_9NOSO</name>
<accession>A0ABR8E6N7</accession>
<keyword evidence="2" id="KW-1185">Reference proteome</keyword>
<gene>
    <name evidence="1" type="ORF">H6G97_48865</name>
</gene>